<reference evidence="2" key="1">
    <citation type="submission" date="2022-11" db="UniProtKB">
        <authorList>
            <consortium name="WormBaseParasite"/>
        </authorList>
    </citation>
    <scope>IDENTIFICATION</scope>
</reference>
<dbReference type="Proteomes" id="UP000887580">
    <property type="component" value="Unplaced"/>
</dbReference>
<proteinExistence type="predicted"/>
<protein>
    <submittedName>
        <fullName evidence="2">G-protein coupled receptors family 1 profile domain-containing protein</fullName>
    </submittedName>
</protein>
<name>A0AC35FXQ5_9BILA</name>
<evidence type="ECO:0000313" key="1">
    <source>
        <dbReference type="Proteomes" id="UP000887580"/>
    </source>
</evidence>
<organism evidence="1 2">
    <name type="scientific">Panagrolaimus sp. PS1159</name>
    <dbReference type="NCBI Taxonomy" id="55785"/>
    <lineage>
        <taxon>Eukaryota</taxon>
        <taxon>Metazoa</taxon>
        <taxon>Ecdysozoa</taxon>
        <taxon>Nematoda</taxon>
        <taxon>Chromadorea</taxon>
        <taxon>Rhabditida</taxon>
        <taxon>Tylenchina</taxon>
        <taxon>Panagrolaimomorpha</taxon>
        <taxon>Panagrolaimoidea</taxon>
        <taxon>Panagrolaimidae</taxon>
        <taxon>Panagrolaimus</taxon>
    </lineage>
</organism>
<dbReference type="WBParaSite" id="PS1159_v2.g21629.t1">
    <property type="protein sequence ID" value="PS1159_v2.g21629.t1"/>
    <property type="gene ID" value="PS1159_v2.g21629"/>
</dbReference>
<sequence>MSAIENSTISALIPELPTRLPEDYIEIVYLSIIIFFGIILNIGVFIQLMRQSRTTPTASTSFLTGPYQLSSFNLFKMHLCLTDFAILLVHALGKLIWLSTLDWRIGGFYGCKIYQFLSAFTYYSNNNVVVSIGLDRLKVVYTSHIQGATSVRRVKNLLIMSWGLSAICSLPQLYVWETINIADGYVQCTTFWQIAAHHNQSSDFLEATQIFYEMTHQAFVFWIPFFILLSSYLLIVVRVVHYTLHPMHSTTTLTTTTNNISNNNRRKHGTNKNRGTSNSIYLENRLLANSGENFIITPDYQFSYSVGTEKTEMSIGEQSNRSFSLRFGNNNSEKEISARLPFWQRFKKSCDCFLFGPNFSQSIVEKRKAVCCGTVRACCLNAETGNVNFRPLGIRKPPSGSPLWRRQLRSRIFITSLAIVTTHFLLWLPYNLLNTLRFIHHPSHEWLQDRGANLLEDLIVLNSVLNPILYAYEQK</sequence>
<accession>A0AC35FXQ5</accession>
<evidence type="ECO:0000313" key="2">
    <source>
        <dbReference type="WBParaSite" id="PS1159_v2.g21629.t1"/>
    </source>
</evidence>